<keyword evidence="2" id="KW-1185">Reference proteome</keyword>
<dbReference type="InterPro" id="IPR016181">
    <property type="entry name" value="Acyl_CoA_acyltransferase"/>
</dbReference>
<comment type="caution">
    <text evidence="1">The sequence shown here is derived from an EMBL/GenBank/DDBJ whole genome shotgun (WGS) entry which is preliminary data.</text>
</comment>
<dbReference type="OrthoDB" id="9806005at2"/>
<accession>A0A3D9L2U7</accession>
<dbReference type="EMBL" id="QREG01000011">
    <property type="protein sequence ID" value="RED98007.1"/>
    <property type="molecule type" value="Genomic_DNA"/>
</dbReference>
<evidence type="ECO:0000313" key="2">
    <source>
        <dbReference type="Proteomes" id="UP000256779"/>
    </source>
</evidence>
<organism evidence="1 2">
    <name type="scientific">Marinoscillum furvescens DSM 4134</name>
    <dbReference type="NCBI Taxonomy" id="1122208"/>
    <lineage>
        <taxon>Bacteria</taxon>
        <taxon>Pseudomonadati</taxon>
        <taxon>Bacteroidota</taxon>
        <taxon>Cytophagia</taxon>
        <taxon>Cytophagales</taxon>
        <taxon>Reichenbachiellaceae</taxon>
        <taxon>Marinoscillum</taxon>
    </lineage>
</organism>
<protein>
    <submittedName>
        <fullName evidence="1">Uncharacterized protein</fullName>
    </submittedName>
</protein>
<dbReference type="InterPro" id="IPR039968">
    <property type="entry name" value="BcerS-like"/>
</dbReference>
<name>A0A3D9L2U7_MARFU</name>
<dbReference type="PANTHER" id="PTHR41368">
    <property type="entry name" value="PROTEIN YGHO"/>
    <property type="match status" value="1"/>
</dbReference>
<reference evidence="1 2" key="1">
    <citation type="submission" date="2018-07" db="EMBL/GenBank/DDBJ databases">
        <title>Genomic Encyclopedia of Type Strains, Phase IV (KMG-IV): sequencing the most valuable type-strain genomes for metagenomic binning, comparative biology and taxonomic classification.</title>
        <authorList>
            <person name="Goeker M."/>
        </authorList>
    </citation>
    <scope>NUCLEOTIDE SEQUENCE [LARGE SCALE GENOMIC DNA]</scope>
    <source>
        <strain evidence="1 2">DSM 4134</strain>
    </source>
</reference>
<evidence type="ECO:0000313" key="1">
    <source>
        <dbReference type="EMBL" id="RED98007.1"/>
    </source>
</evidence>
<dbReference type="SUPFAM" id="SSF55729">
    <property type="entry name" value="Acyl-CoA N-acyltransferases (Nat)"/>
    <property type="match status" value="1"/>
</dbReference>
<dbReference type="PANTHER" id="PTHR41368:SF1">
    <property type="entry name" value="PROTEIN YGHO"/>
    <property type="match status" value="1"/>
</dbReference>
<dbReference type="Proteomes" id="UP000256779">
    <property type="component" value="Unassembled WGS sequence"/>
</dbReference>
<proteinExistence type="predicted"/>
<gene>
    <name evidence="1" type="ORF">C7460_111149</name>
</gene>
<sequence length="378" mass="43832">MSVSLLEVTTKKQLKDFIKFQWKLYAGVKQFVPPILSMELSTLSWDKNPAFKHSKAKYWIAYKGKKAAGRIAGIIHGAEAKEHQKIRFGWIDFIDDFEVSSALIHQVMEWGSSEGLNKIHGPLGFTDLDFEGSLIEGFNQTATQATLYNFPYYKDHFEKLGFTKAVDWTESRIKVPLGDEKLAEDLNRKANIVSERYGMQIKEFKSGKEILKYADQAFELLNDTYGHLYGYYKLSDEQIKYFIDAYFGFVQKDFILMVVDENDRLVGFAITLPSLSKAFQKAKGHLYPFGFIHILKAFYSNDIVDFFLIAAKPEYQRKGFNALLWKRLFWACNKHGIKEIHSGQMLEENTNVNNLWAKYESAKDEEIRRRCFIRDISS</sequence>
<dbReference type="RefSeq" id="WP_115868528.1">
    <property type="nucleotide sequence ID" value="NZ_QREG01000011.1"/>
</dbReference>
<dbReference type="Gene3D" id="3.40.630.30">
    <property type="match status" value="1"/>
</dbReference>
<dbReference type="AlphaFoldDB" id="A0A3D9L2U7"/>